<reference evidence="3 4" key="1">
    <citation type="submission" date="2023-06" db="EMBL/GenBank/DDBJ databases">
        <title>Altererythrobacter rubellus NBRC 112769 genome.</title>
        <authorList>
            <person name="Zhang K."/>
        </authorList>
    </citation>
    <scope>NUCLEOTIDE SEQUENCE [LARGE SCALE GENOMIC DNA]</scope>
    <source>
        <strain evidence="3 4">NBRC 112769</strain>
    </source>
</reference>
<proteinExistence type="predicted"/>
<sequence length="136" mass="14620">MREPVSDRDEMVAQMALLLDDQAYCFLFISPEMAPTALCSAIGTFREDEGVTAIVPEGVARELGDESSAFARITLRVHSALEGVGLTAAVSGALADAGIACNMVAAFHHDHVFVPAERAEEALYTLKNLQAERRPD</sequence>
<organism evidence="3 4">
    <name type="scientific">Altererythrobacter rubellus</name>
    <dbReference type="NCBI Taxonomy" id="2173831"/>
    <lineage>
        <taxon>Bacteria</taxon>
        <taxon>Pseudomonadati</taxon>
        <taxon>Pseudomonadota</taxon>
        <taxon>Alphaproteobacteria</taxon>
        <taxon>Sphingomonadales</taxon>
        <taxon>Erythrobacteraceae</taxon>
        <taxon>Altererythrobacter</taxon>
    </lineage>
</organism>
<dbReference type="Pfam" id="PF13840">
    <property type="entry name" value="ACT_7"/>
    <property type="match status" value="1"/>
</dbReference>
<dbReference type="KEGG" id="arue:QQX03_10910"/>
<protein>
    <submittedName>
        <fullName evidence="3">ACT domain-containing protein</fullName>
    </submittedName>
</protein>
<evidence type="ECO:0000313" key="3">
    <source>
        <dbReference type="EMBL" id="WIW95434.1"/>
    </source>
</evidence>
<feature type="domain" description="DUF2241" evidence="1">
    <location>
        <begin position="9"/>
        <end position="64"/>
    </location>
</feature>
<dbReference type="InterPro" id="IPR027795">
    <property type="entry name" value="CASTOR_ACT_dom"/>
</dbReference>
<dbReference type="PANTHER" id="PTHR39199:SF1">
    <property type="entry name" value="BLR5128 PROTEIN"/>
    <property type="match status" value="1"/>
</dbReference>
<dbReference type="Proteomes" id="UP001231445">
    <property type="component" value="Chromosome"/>
</dbReference>
<accession>A0A9Y2B4X2</accession>
<evidence type="ECO:0000259" key="1">
    <source>
        <dbReference type="Pfam" id="PF10000"/>
    </source>
</evidence>
<name>A0A9Y2B4X2_9SPHN</name>
<dbReference type="InterPro" id="IPR045865">
    <property type="entry name" value="ACT-like_dom_sf"/>
</dbReference>
<dbReference type="Gene3D" id="3.30.2130.10">
    <property type="entry name" value="VC0802-like"/>
    <property type="match status" value="1"/>
</dbReference>
<dbReference type="Pfam" id="PF10000">
    <property type="entry name" value="ACT_3"/>
    <property type="match status" value="1"/>
</dbReference>
<dbReference type="RefSeq" id="WP_285975749.1">
    <property type="nucleotide sequence ID" value="NZ_CP127221.1"/>
</dbReference>
<dbReference type="PANTHER" id="PTHR39199">
    <property type="entry name" value="BLR5128 PROTEIN"/>
    <property type="match status" value="1"/>
</dbReference>
<keyword evidence="4" id="KW-1185">Reference proteome</keyword>
<dbReference type="EMBL" id="CP127221">
    <property type="protein sequence ID" value="WIW95434.1"/>
    <property type="molecule type" value="Genomic_DNA"/>
</dbReference>
<gene>
    <name evidence="3" type="ORF">QQX03_10910</name>
</gene>
<evidence type="ECO:0000313" key="4">
    <source>
        <dbReference type="Proteomes" id="UP001231445"/>
    </source>
</evidence>
<dbReference type="SUPFAM" id="SSF55021">
    <property type="entry name" value="ACT-like"/>
    <property type="match status" value="2"/>
</dbReference>
<dbReference type="AlphaFoldDB" id="A0A9Y2B4X2"/>
<dbReference type="InterPro" id="IPR018717">
    <property type="entry name" value="DUF2241"/>
</dbReference>
<evidence type="ECO:0000259" key="2">
    <source>
        <dbReference type="Pfam" id="PF13840"/>
    </source>
</evidence>
<feature type="domain" description="CASTOR ACT" evidence="2">
    <location>
        <begin position="73"/>
        <end position="127"/>
    </location>
</feature>